<dbReference type="Pfam" id="PF13185">
    <property type="entry name" value="GAF_2"/>
    <property type="match status" value="1"/>
</dbReference>
<dbReference type="InterPro" id="IPR001789">
    <property type="entry name" value="Sig_transdc_resp-reg_receiver"/>
</dbReference>
<keyword evidence="13" id="KW-1185">Reference proteome</keyword>
<accession>A0A1I1LGM2</accession>
<dbReference type="Pfam" id="PF02518">
    <property type="entry name" value="HATPase_c"/>
    <property type="match status" value="1"/>
</dbReference>
<dbReference type="Gene3D" id="3.40.50.2300">
    <property type="match status" value="3"/>
</dbReference>
<dbReference type="Gene3D" id="3.30.450.40">
    <property type="match status" value="1"/>
</dbReference>
<dbReference type="SMART" id="SM00387">
    <property type="entry name" value="HATPase_c"/>
    <property type="match status" value="1"/>
</dbReference>
<feature type="domain" description="Response regulatory" evidence="11">
    <location>
        <begin position="1003"/>
        <end position="1120"/>
    </location>
</feature>
<dbReference type="CDD" id="cd00082">
    <property type="entry name" value="HisKA"/>
    <property type="match status" value="1"/>
</dbReference>
<dbReference type="InterPro" id="IPR005467">
    <property type="entry name" value="His_kinase_dom"/>
</dbReference>
<dbReference type="PROSITE" id="PS50110">
    <property type="entry name" value="RESPONSE_REGULATORY"/>
    <property type="match status" value="3"/>
</dbReference>
<organism evidence="12 13">
    <name type="scientific">Parapedobacter composti</name>
    <dbReference type="NCBI Taxonomy" id="623281"/>
    <lineage>
        <taxon>Bacteria</taxon>
        <taxon>Pseudomonadati</taxon>
        <taxon>Bacteroidota</taxon>
        <taxon>Sphingobacteriia</taxon>
        <taxon>Sphingobacteriales</taxon>
        <taxon>Sphingobacteriaceae</taxon>
        <taxon>Parapedobacter</taxon>
    </lineage>
</organism>
<dbReference type="InterPro" id="IPR003018">
    <property type="entry name" value="GAF"/>
</dbReference>
<sequence length="1121" mass="124219">MKKLKFRRQVFSGFIVSIVLIVSTAIFCYERFNDATRHTATWMQHSVAAIAAIDSIDRQNDRIDMNLLAYMADGDSSHLKGIKNRQFKVSLQLGILQEHLEELGFGPSVIAEARALLENQGPTQQTDDIQLTSQYITQRLTRLKHQLLEGQQATLATQHRNIARTKNIAVAGLALAVGFLLAIAGYILKTFNAQARAERLVRKAHADLSRISQEKEAENQTLKGLAALDHQTRGGLSEGEIATNAIQSVCQHLNAKIGIIYLRSTVDENVFLCRGTYAATGNIPAKIMKGNGLIGECIASGKQQVMEDIPDNYLTVTSALGGDKPRAIVMQPLRYEDDVLGVMEVGFFRKPDGAVTHFLSRAGGMLAVALKVARTHAALAQLYEETQQQAEELEAQQEELRTTNEELMQKTQLLEASEEELRVQQEELRQANLELEEKARLLKEHNLSIEQARQSIVMKANELEQSGRYKSEFLANMSHELRTPLNSILILAKLLEDNKTGNLLPDQVKYASVIHHAGTDLLNLINNVLDLAKIESGHVELTLESVELSGISQDMLELFNSVAESKSLCFRVTIEEGTPAAIITDEQRLRQVLKNLLSNAFKFTGEGHVELIIGPAGPDTIAFSVTDTGVGIPEEKQTLIFDAFKQADGSTNRKFGGTGLGLSICRELASMLGGTIEVVSEEGKGSTFTFLLPLSPAAQGAPISAAEKESRVNELPPAIARPDQTSSKQLLIIEDDQHFAEILEGYARERGFNTLVAHQGDTGLQLAFEHVPDAIILDIMLPVMDGWTVLKKLRNNPDTKDIPVHLMSATRPAPQEIEKVAVGFLKKPVDKQSLEDTFSQLHKMTNTLLKKVLLIEDHKIQSDHLKKGLIEIGVHVTQAFTSAEVTRLLESGAQFDAFILDINLPDKCGLDLLDEIKSNPRYAETPVIINTATQLDPEMTARIQHHTQTMVVKSDKSNSRVLDEVNLFIHKVKNTRPSARLLHGQDLTEQKELRLDATLEGKRILLADDDMRNVFALSTVFASHNLQVEVACNGREALDMLEKYPEIDLVLMDVMMPEMDGYEAIQKIRSTKRFAKLPIIAVTAKSMLGDRQRVLEAGANDYIAKPVDVNRLLSLIRVWLS</sequence>
<keyword evidence="5 12" id="KW-0418">Kinase</keyword>
<feature type="transmembrane region" description="Helical" evidence="9">
    <location>
        <begin position="168"/>
        <end position="188"/>
    </location>
</feature>
<feature type="modified residue" description="4-aspartylphosphate" evidence="7">
    <location>
        <position position="778"/>
    </location>
</feature>
<reference evidence="12 13" key="1">
    <citation type="submission" date="2016-10" db="EMBL/GenBank/DDBJ databases">
        <authorList>
            <person name="de Groot N.N."/>
        </authorList>
    </citation>
    <scope>NUCLEOTIDE SEQUENCE [LARGE SCALE GENOMIC DNA]</scope>
    <source>
        <strain evidence="12 13">DSM 22900</strain>
    </source>
</reference>
<feature type="transmembrane region" description="Helical" evidence="9">
    <location>
        <begin position="6"/>
        <end position="29"/>
    </location>
</feature>
<dbReference type="RefSeq" id="WP_170845802.1">
    <property type="nucleotide sequence ID" value="NZ_FOLL01000021.1"/>
</dbReference>
<dbReference type="CDD" id="cd17574">
    <property type="entry name" value="REC_OmpR"/>
    <property type="match status" value="1"/>
</dbReference>
<comment type="catalytic activity">
    <reaction evidence="1">
        <text>ATP + protein L-histidine = ADP + protein N-phospho-L-histidine.</text>
        <dbReference type="EC" id="2.7.13.3"/>
    </reaction>
</comment>
<feature type="modified residue" description="4-aspartylphosphate" evidence="7">
    <location>
        <position position="1053"/>
    </location>
</feature>
<keyword evidence="6" id="KW-0902">Two-component regulatory system</keyword>
<evidence type="ECO:0000256" key="2">
    <source>
        <dbReference type="ARBA" id="ARBA00012438"/>
    </source>
</evidence>
<dbReference type="InterPro" id="IPR004358">
    <property type="entry name" value="Sig_transdc_His_kin-like_C"/>
</dbReference>
<evidence type="ECO:0000259" key="10">
    <source>
        <dbReference type="PROSITE" id="PS50109"/>
    </source>
</evidence>
<dbReference type="Gene3D" id="3.30.565.10">
    <property type="entry name" value="Histidine kinase-like ATPase, C-terminal domain"/>
    <property type="match status" value="1"/>
</dbReference>
<keyword evidence="9" id="KW-0812">Transmembrane</keyword>
<protein>
    <recommendedName>
        <fullName evidence="2">histidine kinase</fullName>
        <ecNumber evidence="2">2.7.13.3</ecNumber>
    </recommendedName>
</protein>
<feature type="domain" description="Histidine kinase" evidence="10">
    <location>
        <begin position="476"/>
        <end position="696"/>
    </location>
</feature>
<dbReference type="STRING" id="623281.SAMN05421747_12123"/>
<dbReference type="SMART" id="SM00388">
    <property type="entry name" value="HisKA"/>
    <property type="match status" value="1"/>
</dbReference>
<dbReference type="FunFam" id="3.30.565.10:FF:000010">
    <property type="entry name" value="Sensor histidine kinase RcsC"/>
    <property type="match status" value="1"/>
</dbReference>
<dbReference type="SUPFAM" id="SSF52172">
    <property type="entry name" value="CheY-like"/>
    <property type="match status" value="3"/>
</dbReference>
<evidence type="ECO:0000256" key="4">
    <source>
        <dbReference type="ARBA" id="ARBA00022679"/>
    </source>
</evidence>
<dbReference type="InterPro" id="IPR011006">
    <property type="entry name" value="CheY-like_superfamily"/>
</dbReference>
<keyword evidence="8" id="KW-0175">Coiled coil</keyword>
<dbReference type="AlphaFoldDB" id="A0A1I1LGM2"/>
<keyword evidence="3 7" id="KW-0597">Phosphoprotein</keyword>
<dbReference type="SUPFAM" id="SSF47384">
    <property type="entry name" value="Homodimeric domain of signal transducing histidine kinase"/>
    <property type="match status" value="1"/>
</dbReference>
<dbReference type="InterPro" id="IPR036890">
    <property type="entry name" value="HATPase_C_sf"/>
</dbReference>
<evidence type="ECO:0000313" key="13">
    <source>
        <dbReference type="Proteomes" id="UP000199577"/>
    </source>
</evidence>
<dbReference type="PROSITE" id="PS50109">
    <property type="entry name" value="HIS_KIN"/>
    <property type="match status" value="1"/>
</dbReference>
<evidence type="ECO:0000256" key="6">
    <source>
        <dbReference type="ARBA" id="ARBA00023012"/>
    </source>
</evidence>
<feature type="modified residue" description="4-aspartylphosphate" evidence="7">
    <location>
        <position position="901"/>
    </location>
</feature>
<dbReference type="EC" id="2.7.13.3" evidence="2"/>
<name>A0A1I1LGM2_9SPHI</name>
<proteinExistence type="predicted"/>
<dbReference type="EMBL" id="FOLL01000021">
    <property type="protein sequence ID" value="SFC72189.1"/>
    <property type="molecule type" value="Genomic_DNA"/>
</dbReference>
<dbReference type="Pfam" id="PF00512">
    <property type="entry name" value="HisKA"/>
    <property type="match status" value="1"/>
</dbReference>
<dbReference type="InterPro" id="IPR029016">
    <property type="entry name" value="GAF-like_dom_sf"/>
</dbReference>
<gene>
    <name evidence="12" type="ORF">SAMN05421747_12123</name>
</gene>
<dbReference type="GO" id="GO:0000155">
    <property type="term" value="F:phosphorelay sensor kinase activity"/>
    <property type="evidence" value="ECO:0007669"/>
    <property type="project" value="InterPro"/>
</dbReference>
<dbReference type="InterPro" id="IPR003594">
    <property type="entry name" value="HATPase_dom"/>
</dbReference>
<dbReference type="CDD" id="cd16922">
    <property type="entry name" value="HATPase_EvgS-ArcB-TorS-like"/>
    <property type="match status" value="1"/>
</dbReference>
<dbReference type="PANTHER" id="PTHR45339">
    <property type="entry name" value="HYBRID SIGNAL TRANSDUCTION HISTIDINE KINASE J"/>
    <property type="match status" value="1"/>
</dbReference>
<feature type="coiled-coil region" evidence="8">
    <location>
        <begin position="376"/>
        <end position="455"/>
    </location>
</feature>
<evidence type="ECO:0000256" key="8">
    <source>
        <dbReference type="SAM" id="Coils"/>
    </source>
</evidence>
<evidence type="ECO:0000256" key="1">
    <source>
        <dbReference type="ARBA" id="ARBA00000085"/>
    </source>
</evidence>
<feature type="domain" description="Response regulatory" evidence="11">
    <location>
        <begin position="851"/>
        <end position="968"/>
    </location>
</feature>
<feature type="domain" description="Response regulatory" evidence="11">
    <location>
        <begin position="729"/>
        <end position="842"/>
    </location>
</feature>
<keyword evidence="9" id="KW-0472">Membrane</keyword>
<evidence type="ECO:0000256" key="3">
    <source>
        <dbReference type="ARBA" id="ARBA00022553"/>
    </source>
</evidence>
<dbReference type="Gene3D" id="1.10.287.130">
    <property type="match status" value="1"/>
</dbReference>
<dbReference type="Proteomes" id="UP000199577">
    <property type="component" value="Unassembled WGS sequence"/>
</dbReference>
<dbReference type="SUPFAM" id="SSF55874">
    <property type="entry name" value="ATPase domain of HSP90 chaperone/DNA topoisomerase II/histidine kinase"/>
    <property type="match status" value="1"/>
</dbReference>
<dbReference type="PANTHER" id="PTHR45339:SF1">
    <property type="entry name" value="HYBRID SIGNAL TRANSDUCTION HISTIDINE KINASE J"/>
    <property type="match status" value="1"/>
</dbReference>
<dbReference type="CDD" id="cd17546">
    <property type="entry name" value="REC_hyHK_CKI1_RcsC-like"/>
    <property type="match status" value="1"/>
</dbReference>
<evidence type="ECO:0000256" key="7">
    <source>
        <dbReference type="PROSITE-ProRule" id="PRU00169"/>
    </source>
</evidence>
<dbReference type="InterPro" id="IPR036097">
    <property type="entry name" value="HisK_dim/P_sf"/>
</dbReference>
<evidence type="ECO:0000313" key="12">
    <source>
        <dbReference type="EMBL" id="SFC72189.1"/>
    </source>
</evidence>
<evidence type="ECO:0000256" key="9">
    <source>
        <dbReference type="SAM" id="Phobius"/>
    </source>
</evidence>
<keyword evidence="9" id="KW-1133">Transmembrane helix</keyword>
<dbReference type="SUPFAM" id="SSF55781">
    <property type="entry name" value="GAF domain-like"/>
    <property type="match status" value="1"/>
</dbReference>
<dbReference type="Pfam" id="PF00072">
    <property type="entry name" value="Response_reg"/>
    <property type="match status" value="3"/>
</dbReference>
<keyword evidence="4" id="KW-0808">Transferase</keyword>
<evidence type="ECO:0000256" key="5">
    <source>
        <dbReference type="ARBA" id="ARBA00022777"/>
    </source>
</evidence>
<evidence type="ECO:0000259" key="11">
    <source>
        <dbReference type="PROSITE" id="PS50110"/>
    </source>
</evidence>
<dbReference type="PRINTS" id="PR00344">
    <property type="entry name" value="BCTRLSENSOR"/>
</dbReference>
<dbReference type="SMART" id="SM00448">
    <property type="entry name" value="REC"/>
    <property type="match status" value="3"/>
</dbReference>
<dbReference type="InterPro" id="IPR003661">
    <property type="entry name" value="HisK_dim/P_dom"/>
</dbReference>